<comment type="caution">
    <text evidence="1">The sequence shown here is derived from an EMBL/GenBank/DDBJ whole genome shotgun (WGS) entry which is preliminary data.</text>
</comment>
<dbReference type="EMBL" id="JBHUEM010000005">
    <property type="protein sequence ID" value="MFD1736298.1"/>
    <property type="molecule type" value="Genomic_DNA"/>
</dbReference>
<organism evidence="1 2">
    <name type="scientific">Bacillus salitolerans</name>
    <dbReference type="NCBI Taxonomy" id="1437434"/>
    <lineage>
        <taxon>Bacteria</taxon>
        <taxon>Bacillati</taxon>
        <taxon>Bacillota</taxon>
        <taxon>Bacilli</taxon>
        <taxon>Bacillales</taxon>
        <taxon>Bacillaceae</taxon>
        <taxon>Bacillus</taxon>
    </lineage>
</organism>
<dbReference type="Proteomes" id="UP001597214">
    <property type="component" value="Unassembled WGS sequence"/>
</dbReference>
<evidence type="ECO:0000313" key="2">
    <source>
        <dbReference type="Proteomes" id="UP001597214"/>
    </source>
</evidence>
<proteinExistence type="predicted"/>
<evidence type="ECO:0000313" key="1">
    <source>
        <dbReference type="EMBL" id="MFD1736298.1"/>
    </source>
</evidence>
<protein>
    <submittedName>
        <fullName evidence="1">Uncharacterized protein</fullName>
    </submittedName>
</protein>
<keyword evidence="2" id="KW-1185">Reference proteome</keyword>
<accession>A0ABW4LNM1</accession>
<dbReference type="RefSeq" id="WP_377927446.1">
    <property type="nucleotide sequence ID" value="NZ_JBHUEM010000005.1"/>
</dbReference>
<reference evidence="2" key="1">
    <citation type="journal article" date="2019" name="Int. J. Syst. Evol. Microbiol.">
        <title>The Global Catalogue of Microorganisms (GCM) 10K type strain sequencing project: providing services to taxonomists for standard genome sequencing and annotation.</title>
        <authorList>
            <consortium name="The Broad Institute Genomics Platform"/>
            <consortium name="The Broad Institute Genome Sequencing Center for Infectious Disease"/>
            <person name="Wu L."/>
            <person name="Ma J."/>
        </authorList>
    </citation>
    <scope>NUCLEOTIDE SEQUENCE [LARGE SCALE GENOMIC DNA]</scope>
    <source>
        <strain evidence="2">CCUG 49339</strain>
    </source>
</reference>
<sequence>MSELWKHLTPEQKSMFQEYKQNMIDARNPKEVLYFSLLLNQIIDVAEQEQAKGLDNH</sequence>
<gene>
    <name evidence="1" type="ORF">ACFSCX_06925</name>
</gene>
<name>A0ABW4LNM1_9BACI</name>